<gene>
    <name evidence="4" type="ORF">Cob_v004452</name>
</gene>
<accession>A0A484FYJ8</accession>
<evidence type="ECO:0000256" key="2">
    <source>
        <dbReference type="SAM" id="Phobius"/>
    </source>
</evidence>
<feature type="transmembrane region" description="Helical" evidence="2">
    <location>
        <begin position="280"/>
        <end position="301"/>
    </location>
</feature>
<dbReference type="OrthoDB" id="5425782at2759"/>
<feature type="compositionally biased region" description="Polar residues" evidence="1">
    <location>
        <begin position="337"/>
        <end position="361"/>
    </location>
</feature>
<dbReference type="AlphaFoldDB" id="A0A484FYJ8"/>
<evidence type="ECO:0000256" key="1">
    <source>
        <dbReference type="SAM" id="MobiDB-lite"/>
    </source>
</evidence>
<evidence type="ECO:0000313" key="4">
    <source>
        <dbReference type="EMBL" id="TDZ22952.1"/>
    </source>
</evidence>
<protein>
    <recommendedName>
        <fullName evidence="3">Mid2 domain-containing protein</fullName>
    </recommendedName>
</protein>
<keyword evidence="2" id="KW-1133">Transmembrane helix</keyword>
<dbReference type="Proteomes" id="UP000014480">
    <property type="component" value="Unassembled WGS sequence"/>
</dbReference>
<sequence length="361" mass="37222">MSEARTPILSSNKPSFSSLAQVLTHNYHSTLFISQQNSKQEFWGFSTGLDKGVSEQTSARRPCRTPEKTLDVGPPYDFPKISACPSFTMRSAHLVHLAMVASVAQASWFNFNHPVARDGLLKRQSGVASGGAETSTAAVQTTTSAAAVTTTTSVAPAETTSTIPVEATTTTAAPSSTANSPAASSTTTAASATPTTLRTSTTSAGTNEDTATGVTAASTTPTTTAEPVTSTIRTVIITTNSAGIATSFTSESTVTSTPGLNESNSGGSSSGMSTQTRNTVIGVVVGVGGAIVLGALGFVAWRIWGKKKQAEENDGLMEYNNQYGNEPKPDVGGSQGTGRTPFQSTLESYHAPNQVNASSNF</sequence>
<comment type="caution">
    <text evidence="4">The sequence shown here is derived from an EMBL/GenBank/DDBJ whole genome shotgun (WGS) entry which is preliminary data.</text>
</comment>
<dbReference type="InterPro" id="IPR007567">
    <property type="entry name" value="Mid2_dom"/>
</dbReference>
<evidence type="ECO:0000259" key="3">
    <source>
        <dbReference type="Pfam" id="PF04478"/>
    </source>
</evidence>
<keyword evidence="2" id="KW-0812">Transmembrane</keyword>
<feature type="region of interest" description="Disordered" evidence="1">
    <location>
        <begin position="249"/>
        <end position="274"/>
    </location>
</feature>
<feature type="compositionally biased region" description="Low complexity" evidence="1">
    <location>
        <begin position="249"/>
        <end position="273"/>
    </location>
</feature>
<dbReference type="Pfam" id="PF04478">
    <property type="entry name" value="Mid2"/>
    <property type="match status" value="1"/>
</dbReference>
<feature type="region of interest" description="Disordered" evidence="1">
    <location>
        <begin position="318"/>
        <end position="361"/>
    </location>
</feature>
<reference evidence="5" key="1">
    <citation type="journal article" date="2013" name="New Phytol.">
        <title>Comparative genomic and transcriptomic analyses reveal the hemibiotrophic stage shift of Colletotrichum fungi.</title>
        <authorList>
            <person name="Gan P."/>
            <person name="Ikeda K."/>
            <person name="Irieda H."/>
            <person name="Narusaka M."/>
            <person name="O'Connell R.J."/>
            <person name="Narusaka Y."/>
            <person name="Takano Y."/>
            <person name="Kubo Y."/>
            <person name="Shirasu K."/>
        </authorList>
    </citation>
    <scope>NUCLEOTIDE SEQUENCE [LARGE SCALE GENOMIC DNA]</scope>
    <source>
        <strain evidence="5">104-T / ATCC 96160 / CBS 514.97 / LARS 414 / MAFF 240422</strain>
    </source>
</reference>
<feature type="region of interest" description="Disordered" evidence="1">
    <location>
        <begin position="132"/>
        <end position="227"/>
    </location>
</feature>
<dbReference type="STRING" id="1213857.A0A484FYJ8"/>
<dbReference type="EMBL" id="AMCV02000009">
    <property type="protein sequence ID" value="TDZ22952.1"/>
    <property type="molecule type" value="Genomic_DNA"/>
</dbReference>
<name>A0A484FYJ8_COLOR</name>
<keyword evidence="5" id="KW-1185">Reference proteome</keyword>
<proteinExistence type="predicted"/>
<keyword evidence="2" id="KW-0472">Membrane</keyword>
<reference evidence="5" key="2">
    <citation type="journal article" date="2019" name="Mol. Plant Microbe Interact.">
        <title>Genome sequence resources for four phytopathogenic fungi from the Colletotrichum orbiculare species complex.</title>
        <authorList>
            <person name="Gan P."/>
            <person name="Tsushima A."/>
            <person name="Narusaka M."/>
            <person name="Narusaka Y."/>
            <person name="Takano Y."/>
            <person name="Kubo Y."/>
            <person name="Shirasu K."/>
        </authorList>
    </citation>
    <scope>GENOME REANNOTATION</scope>
    <source>
        <strain evidence="5">104-T / ATCC 96160 / CBS 514.97 / LARS 414 / MAFF 240422</strain>
    </source>
</reference>
<evidence type="ECO:0000313" key="5">
    <source>
        <dbReference type="Proteomes" id="UP000014480"/>
    </source>
</evidence>
<feature type="domain" description="Mid2" evidence="3">
    <location>
        <begin position="243"/>
        <end position="294"/>
    </location>
</feature>
<organism evidence="4 5">
    <name type="scientific">Colletotrichum orbiculare (strain 104-T / ATCC 96160 / CBS 514.97 / LARS 414 / MAFF 240422)</name>
    <name type="common">Cucumber anthracnose fungus</name>
    <name type="synonym">Colletotrichum lagenarium</name>
    <dbReference type="NCBI Taxonomy" id="1213857"/>
    <lineage>
        <taxon>Eukaryota</taxon>
        <taxon>Fungi</taxon>
        <taxon>Dikarya</taxon>
        <taxon>Ascomycota</taxon>
        <taxon>Pezizomycotina</taxon>
        <taxon>Sordariomycetes</taxon>
        <taxon>Hypocreomycetidae</taxon>
        <taxon>Glomerellales</taxon>
        <taxon>Glomerellaceae</taxon>
        <taxon>Colletotrichum</taxon>
        <taxon>Colletotrichum orbiculare species complex</taxon>
    </lineage>
</organism>